<dbReference type="KEGG" id="mfk:E2N92_03060"/>
<dbReference type="CDD" id="cd00075">
    <property type="entry name" value="HATPase"/>
    <property type="match status" value="1"/>
</dbReference>
<dbReference type="PROSITE" id="PS50112">
    <property type="entry name" value="PAS"/>
    <property type="match status" value="1"/>
</dbReference>
<dbReference type="InterPro" id="IPR036890">
    <property type="entry name" value="HATPase_C_sf"/>
</dbReference>
<comment type="subcellular location">
    <subcellularLocation>
        <location evidence="2">Membrane</location>
        <topology evidence="2">Multi-pass membrane protein</topology>
    </subcellularLocation>
</comment>
<dbReference type="SUPFAM" id="SSF55785">
    <property type="entry name" value="PYP-like sensor domain (PAS domain)"/>
    <property type="match status" value="1"/>
</dbReference>
<evidence type="ECO:0000256" key="8">
    <source>
        <dbReference type="ARBA" id="ARBA00022840"/>
    </source>
</evidence>
<dbReference type="Pfam" id="PF02518">
    <property type="entry name" value="HATPase_c"/>
    <property type="match status" value="1"/>
</dbReference>
<keyword evidence="8" id="KW-0067">ATP-binding</keyword>
<dbReference type="PRINTS" id="PR00344">
    <property type="entry name" value="BCTRLSENSOR"/>
</dbReference>
<dbReference type="NCBIfam" id="TIGR00229">
    <property type="entry name" value="sensory_box"/>
    <property type="match status" value="1"/>
</dbReference>
<dbReference type="GO" id="GO:0007234">
    <property type="term" value="P:osmosensory signaling via phosphorelay pathway"/>
    <property type="evidence" value="ECO:0007669"/>
    <property type="project" value="TreeGrafter"/>
</dbReference>
<dbReference type="GO" id="GO:0016020">
    <property type="term" value="C:membrane"/>
    <property type="evidence" value="ECO:0007669"/>
    <property type="project" value="UniProtKB-SubCell"/>
</dbReference>
<dbReference type="InterPro" id="IPR013656">
    <property type="entry name" value="PAS_4"/>
</dbReference>
<dbReference type="GO" id="GO:0030295">
    <property type="term" value="F:protein kinase activator activity"/>
    <property type="evidence" value="ECO:0007669"/>
    <property type="project" value="TreeGrafter"/>
</dbReference>
<evidence type="ECO:0000256" key="10">
    <source>
        <dbReference type="ARBA" id="ARBA00023012"/>
    </source>
</evidence>
<feature type="transmembrane region" description="Helical" evidence="12">
    <location>
        <begin position="148"/>
        <end position="170"/>
    </location>
</feature>
<dbReference type="Gene3D" id="3.30.565.10">
    <property type="entry name" value="Histidine kinase-like ATPase, C-terminal domain"/>
    <property type="match status" value="1"/>
</dbReference>
<keyword evidence="11 12" id="KW-0472">Membrane</keyword>
<evidence type="ECO:0000256" key="11">
    <source>
        <dbReference type="ARBA" id="ARBA00023136"/>
    </source>
</evidence>
<dbReference type="PROSITE" id="PS50109">
    <property type="entry name" value="HIS_KIN"/>
    <property type="match status" value="1"/>
</dbReference>
<dbReference type="RefSeq" id="WP_220682239.1">
    <property type="nucleotide sequence ID" value="NZ_CP037968.1"/>
</dbReference>
<comment type="catalytic activity">
    <reaction evidence="1">
        <text>ATP + protein L-histidine = ADP + protein N-phospho-L-histidine.</text>
        <dbReference type="EC" id="2.7.13.3"/>
    </reaction>
</comment>
<feature type="transmembrane region" description="Helical" evidence="12">
    <location>
        <begin position="101"/>
        <end position="117"/>
    </location>
</feature>
<dbReference type="CDD" id="cd00130">
    <property type="entry name" value="PAS"/>
    <property type="match status" value="1"/>
</dbReference>
<dbReference type="PANTHER" id="PTHR42878">
    <property type="entry name" value="TWO-COMPONENT HISTIDINE KINASE"/>
    <property type="match status" value="1"/>
</dbReference>
<evidence type="ECO:0000256" key="6">
    <source>
        <dbReference type="ARBA" id="ARBA00022741"/>
    </source>
</evidence>
<evidence type="ECO:0000313" key="15">
    <source>
        <dbReference type="EMBL" id="QYZ78479.1"/>
    </source>
</evidence>
<evidence type="ECO:0000256" key="9">
    <source>
        <dbReference type="ARBA" id="ARBA00022989"/>
    </source>
</evidence>
<accession>A0A8G1EFT9</accession>
<dbReference type="Proteomes" id="UP000826709">
    <property type="component" value="Chromosome"/>
</dbReference>
<organism evidence="15 16">
    <name type="scientific">Methanofollis formosanus</name>
    <dbReference type="NCBI Taxonomy" id="299308"/>
    <lineage>
        <taxon>Archaea</taxon>
        <taxon>Methanobacteriati</taxon>
        <taxon>Methanobacteriota</taxon>
        <taxon>Stenosarchaea group</taxon>
        <taxon>Methanomicrobia</taxon>
        <taxon>Methanomicrobiales</taxon>
        <taxon>Methanomicrobiaceae</taxon>
        <taxon>Methanofollis</taxon>
    </lineage>
</organism>
<dbReference type="GO" id="GO:0000156">
    <property type="term" value="F:phosphorelay response regulator activity"/>
    <property type="evidence" value="ECO:0007669"/>
    <property type="project" value="TreeGrafter"/>
</dbReference>
<feature type="transmembrane region" description="Helical" evidence="12">
    <location>
        <begin position="72"/>
        <end position="89"/>
    </location>
</feature>
<evidence type="ECO:0000256" key="2">
    <source>
        <dbReference type="ARBA" id="ARBA00004141"/>
    </source>
</evidence>
<dbReference type="InterPro" id="IPR003594">
    <property type="entry name" value="HATPase_dom"/>
</dbReference>
<keyword evidence="9 12" id="KW-1133">Transmembrane helix</keyword>
<protein>
    <recommendedName>
        <fullName evidence="3">histidine kinase</fullName>
        <ecNumber evidence="3">2.7.13.3</ecNumber>
    </recommendedName>
</protein>
<dbReference type="SMART" id="SM00387">
    <property type="entry name" value="HATPase_c"/>
    <property type="match status" value="1"/>
</dbReference>
<dbReference type="InterPro" id="IPR004358">
    <property type="entry name" value="Sig_transdc_His_kin-like_C"/>
</dbReference>
<dbReference type="SUPFAM" id="SSF55874">
    <property type="entry name" value="ATPase domain of HSP90 chaperone/DNA topoisomerase II/histidine kinase"/>
    <property type="match status" value="1"/>
</dbReference>
<dbReference type="PANTHER" id="PTHR42878:SF7">
    <property type="entry name" value="SENSOR HISTIDINE KINASE GLRK"/>
    <property type="match status" value="1"/>
</dbReference>
<evidence type="ECO:0000256" key="7">
    <source>
        <dbReference type="ARBA" id="ARBA00022777"/>
    </source>
</evidence>
<dbReference type="OrthoDB" id="8127at2157"/>
<dbReference type="InterPro" id="IPR031621">
    <property type="entry name" value="HisKA_7TM"/>
</dbReference>
<dbReference type="InterPro" id="IPR000014">
    <property type="entry name" value="PAS"/>
</dbReference>
<keyword evidence="16" id="KW-1185">Reference proteome</keyword>
<dbReference type="EMBL" id="CP037968">
    <property type="protein sequence ID" value="QYZ78479.1"/>
    <property type="molecule type" value="Genomic_DNA"/>
</dbReference>
<keyword evidence="4" id="KW-0808">Transferase</keyword>
<evidence type="ECO:0000256" key="1">
    <source>
        <dbReference type="ARBA" id="ARBA00000085"/>
    </source>
</evidence>
<name>A0A8G1EFT9_9EURY</name>
<feature type="transmembrane region" description="Helical" evidence="12">
    <location>
        <begin position="176"/>
        <end position="199"/>
    </location>
</feature>
<evidence type="ECO:0000256" key="3">
    <source>
        <dbReference type="ARBA" id="ARBA00012438"/>
    </source>
</evidence>
<feature type="domain" description="Histidine kinase" evidence="13">
    <location>
        <begin position="462"/>
        <end position="560"/>
    </location>
</feature>
<dbReference type="Gene3D" id="3.30.450.20">
    <property type="entry name" value="PAS domain"/>
    <property type="match status" value="1"/>
</dbReference>
<feature type="domain" description="PAS" evidence="14">
    <location>
        <begin position="245"/>
        <end position="278"/>
    </location>
</feature>
<dbReference type="GO" id="GO:0004673">
    <property type="term" value="F:protein histidine kinase activity"/>
    <property type="evidence" value="ECO:0007669"/>
    <property type="project" value="UniProtKB-EC"/>
</dbReference>
<dbReference type="InterPro" id="IPR005467">
    <property type="entry name" value="His_kinase_dom"/>
</dbReference>
<evidence type="ECO:0000256" key="12">
    <source>
        <dbReference type="SAM" id="Phobius"/>
    </source>
</evidence>
<gene>
    <name evidence="15" type="ORF">E2N92_03060</name>
</gene>
<feature type="transmembrane region" description="Helical" evidence="12">
    <location>
        <begin position="34"/>
        <end position="52"/>
    </location>
</feature>
<dbReference type="Pfam" id="PF16927">
    <property type="entry name" value="HisKA_7TM"/>
    <property type="match status" value="1"/>
</dbReference>
<evidence type="ECO:0000256" key="5">
    <source>
        <dbReference type="ARBA" id="ARBA00022692"/>
    </source>
</evidence>
<feature type="transmembrane region" description="Helical" evidence="12">
    <location>
        <begin position="6"/>
        <end position="27"/>
    </location>
</feature>
<dbReference type="AlphaFoldDB" id="A0A8G1EFT9"/>
<keyword evidence="5 12" id="KW-0812">Transmembrane</keyword>
<evidence type="ECO:0000256" key="4">
    <source>
        <dbReference type="ARBA" id="ARBA00022679"/>
    </source>
</evidence>
<proteinExistence type="predicted"/>
<reference evidence="15" key="2">
    <citation type="submission" date="2019-03" db="EMBL/GenBank/DDBJ databases">
        <authorList>
            <person name="Chen S.-C."/>
            <person name="Wu S.-Y."/>
            <person name="Lai M.-C."/>
        </authorList>
    </citation>
    <scope>NUCLEOTIDE SEQUENCE</scope>
    <source>
        <strain evidence="15">ML15</strain>
    </source>
</reference>
<dbReference type="InterPro" id="IPR050351">
    <property type="entry name" value="BphY/WalK/GraS-like"/>
</dbReference>
<keyword evidence="10" id="KW-0902">Two-component regulatory system</keyword>
<keyword evidence="7" id="KW-0418">Kinase</keyword>
<reference evidence="15" key="1">
    <citation type="journal article" date="2005" name="Int. J. Syst. Evol. Microbiol.">
        <title>Methanofollis formosanus sp. nov., isolated from a fish pond.</title>
        <authorList>
            <person name="Wu S.Y."/>
            <person name="Chen S.C."/>
            <person name="Lai M.C."/>
        </authorList>
    </citation>
    <scope>NUCLEOTIDE SEQUENCE</scope>
    <source>
        <strain evidence="15">ML15</strain>
    </source>
</reference>
<evidence type="ECO:0000259" key="14">
    <source>
        <dbReference type="PROSITE" id="PS50112"/>
    </source>
</evidence>
<sequence length="573" mass="62097">MIWQYSPLPPLLLISAVLTAVIAFIAWKNRRSPGGVALTIFLSAATIWSAAYALEFSAADLESNLLFTDIEYFGIAIVPIALLAFALSYTGREHLLTRSRVLLLALFPALTIIAMLSNDLHHLYYTGFTPSIDGGAVIWLFHYGPLFWIFWSIAALLILAALVLLITHLFDAPAAYRSQIGLLLIAFIVPLIANVLYVLKIGPVPGLDLTPVGFLVTGLTLEAATIRYQFFSVTPLARSLLPRITTDSMIVVNESGRIVDINPSAATIAGLPEEAAIGIPFDRVFPSLKPVVAGCTEETGMSEAEVAMTVGGQARVFISRCQRTKESSRDMAGYLIVLHDVTDLLHEKATLKKVNEKIGILGDITRHDILNQLTAVTGYMDLALDSEDIGEIRGDLRKSLAAAENVRHQLEFTRDYSSLGRGSSRWFDLVAVAQSALIYAEQNGMQAGISCNGVKICADPLIERALFNLAHNAVAYSRTATEFRISCTLAGDGLVLFVGDNGIGIPDEEKEIIFRHGVGKHTGLGLFMVREILGITGMTIRETGTAGSGACFAIMVPPGCFRIDRTGEDVVTR</sequence>
<dbReference type="GO" id="GO:0005524">
    <property type="term" value="F:ATP binding"/>
    <property type="evidence" value="ECO:0007669"/>
    <property type="project" value="UniProtKB-KW"/>
</dbReference>
<evidence type="ECO:0000313" key="16">
    <source>
        <dbReference type="Proteomes" id="UP000826709"/>
    </source>
</evidence>
<evidence type="ECO:0000259" key="13">
    <source>
        <dbReference type="PROSITE" id="PS50109"/>
    </source>
</evidence>
<dbReference type="EC" id="2.7.13.3" evidence="3"/>
<dbReference type="Pfam" id="PF08448">
    <property type="entry name" value="PAS_4"/>
    <property type="match status" value="1"/>
</dbReference>
<keyword evidence="6" id="KW-0547">Nucleotide-binding</keyword>
<dbReference type="InterPro" id="IPR035965">
    <property type="entry name" value="PAS-like_dom_sf"/>
</dbReference>